<keyword evidence="3" id="KW-1185">Reference proteome</keyword>
<accession>A0A2T6ZHG7</accession>
<feature type="compositionally biased region" description="Basic and acidic residues" evidence="1">
    <location>
        <begin position="54"/>
        <end position="64"/>
    </location>
</feature>
<dbReference type="EMBL" id="NESQ01000261">
    <property type="protein sequence ID" value="PUU74922.1"/>
    <property type="molecule type" value="Genomic_DNA"/>
</dbReference>
<gene>
    <name evidence="2" type="ORF">B9Z19DRAFT_1067835</name>
</gene>
<name>A0A2T6ZHG7_TUBBO</name>
<sequence length="106" mass="11651">MPAMPAMHAKPTPQADGYSTPAHSSQPTLEPERLIDANPTPPESSLTIEPEGAPDMHHHPTERLDGVEYYEYRDIRPSKEAVDTQAKAFGSPKADESPSLYLIFPP</sequence>
<feature type="region of interest" description="Disordered" evidence="1">
    <location>
        <begin position="81"/>
        <end position="106"/>
    </location>
</feature>
<evidence type="ECO:0000313" key="3">
    <source>
        <dbReference type="Proteomes" id="UP000244722"/>
    </source>
</evidence>
<dbReference type="AlphaFoldDB" id="A0A2T6ZHG7"/>
<comment type="caution">
    <text evidence="2">The sequence shown here is derived from an EMBL/GenBank/DDBJ whole genome shotgun (WGS) entry which is preliminary data.</text>
</comment>
<feature type="region of interest" description="Disordered" evidence="1">
    <location>
        <begin position="1"/>
        <end position="64"/>
    </location>
</feature>
<protein>
    <submittedName>
        <fullName evidence="2">Uncharacterized protein</fullName>
    </submittedName>
</protein>
<dbReference type="Proteomes" id="UP000244722">
    <property type="component" value="Unassembled WGS sequence"/>
</dbReference>
<reference evidence="2 3" key="1">
    <citation type="submission" date="2017-04" db="EMBL/GenBank/DDBJ databases">
        <title>Draft genome sequence of Tuber borchii Vittad., a whitish edible truffle.</title>
        <authorList>
            <consortium name="DOE Joint Genome Institute"/>
            <person name="Murat C."/>
            <person name="Kuo A."/>
            <person name="Barry K.W."/>
            <person name="Clum A."/>
            <person name="Dockter R.B."/>
            <person name="Fauchery L."/>
            <person name="Iotti M."/>
            <person name="Kohler A."/>
            <person name="Labutti K."/>
            <person name="Lindquist E.A."/>
            <person name="Lipzen A."/>
            <person name="Ohm R.A."/>
            <person name="Wang M."/>
            <person name="Grigoriev I.V."/>
            <person name="Zambonelli A."/>
            <person name="Martin F.M."/>
        </authorList>
    </citation>
    <scope>NUCLEOTIDE SEQUENCE [LARGE SCALE GENOMIC DNA]</scope>
    <source>
        <strain evidence="2 3">Tbo3840</strain>
    </source>
</reference>
<proteinExistence type="predicted"/>
<evidence type="ECO:0000313" key="2">
    <source>
        <dbReference type="EMBL" id="PUU74922.1"/>
    </source>
</evidence>
<organism evidence="2 3">
    <name type="scientific">Tuber borchii</name>
    <name type="common">White truffle</name>
    <dbReference type="NCBI Taxonomy" id="42251"/>
    <lineage>
        <taxon>Eukaryota</taxon>
        <taxon>Fungi</taxon>
        <taxon>Dikarya</taxon>
        <taxon>Ascomycota</taxon>
        <taxon>Pezizomycotina</taxon>
        <taxon>Pezizomycetes</taxon>
        <taxon>Pezizales</taxon>
        <taxon>Tuberaceae</taxon>
        <taxon>Tuber</taxon>
    </lineage>
</organism>
<evidence type="ECO:0000256" key="1">
    <source>
        <dbReference type="SAM" id="MobiDB-lite"/>
    </source>
</evidence>